<dbReference type="PANTHER" id="PTHR35978">
    <property type="entry name" value="IQ DOMAIN-CONTAINING PROTEIN M"/>
    <property type="match status" value="1"/>
</dbReference>
<sequence>MGIGTQPSKKKTGVPVIMAAAEAASDQAGPVLEITKQDFFQEAKNLIAQHYEKINDNKVQGSSINVFRNKHQKPKSGKFLPLEIKKKETLDVAQERQTAHRHTCFPRDVSKGDHSEAPPQPPSFKEPHIFNVKEKFMGSIDLIAKEQVKLCKIVTNIESVGKQMEKEKQRYHGKSRMLDSYAVPITKFGLHAQYMTSPLMGLLKGHDKAFYDWRGIMSRKSFHSSRNSSLRSFSGPPFPEYSTKGFVKKEKLVFKPEPEPQQRVQPSPLKMDKLDSKVKRIGPHIEIFQVFRKRNKLIFTKKVIRMITVMQAHIRGWLERKRLRRIVIKALYHGRNLRAVINIYCRLIHRVKYRLGLWRTRQIINFAELEEWMDRKKFYETMFAKREDWQGLQKSELLKYFNDCGHFPIQQQIDHVWNLVHREDHEKYSEIIKKPNAIEMLFTLYPPQGAHVQNNMRLRSTWLRPIVDGEEGYKYIVSGHPVLKRANIRIVGRLVATYMRERKMRQQQAF</sequence>
<evidence type="ECO:0000313" key="2">
    <source>
        <dbReference type="EMBL" id="KAF6094350.1"/>
    </source>
</evidence>
<organism evidence="2 3">
    <name type="scientific">Phyllostomus discolor</name>
    <name type="common">pale spear-nosed bat</name>
    <dbReference type="NCBI Taxonomy" id="89673"/>
    <lineage>
        <taxon>Eukaryota</taxon>
        <taxon>Metazoa</taxon>
        <taxon>Chordata</taxon>
        <taxon>Craniata</taxon>
        <taxon>Vertebrata</taxon>
        <taxon>Euteleostomi</taxon>
        <taxon>Mammalia</taxon>
        <taxon>Eutheria</taxon>
        <taxon>Laurasiatheria</taxon>
        <taxon>Chiroptera</taxon>
        <taxon>Yangochiroptera</taxon>
        <taxon>Phyllostomidae</taxon>
        <taxon>Phyllostominae</taxon>
        <taxon>Phyllostomus</taxon>
    </lineage>
</organism>
<accession>A0A833ZI01</accession>
<name>A0A833ZI01_9CHIR</name>
<protein>
    <submittedName>
        <fullName evidence="2">IQ motif containing M</fullName>
    </submittedName>
</protein>
<dbReference type="Pfam" id="PF00612">
    <property type="entry name" value="IQ"/>
    <property type="match status" value="1"/>
</dbReference>
<dbReference type="InterPro" id="IPR000048">
    <property type="entry name" value="IQ_motif_EF-hand-BS"/>
</dbReference>
<reference evidence="2 3" key="1">
    <citation type="journal article" date="2020" name="Nature">
        <title>Six reference-quality genomes reveal evolution of bat adaptations.</title>
        <authorList>
            <person name="Jebb D."/>
            <person name="Huang Z."/>
            <person name="Pippel M."/>
            <person name="Hughes G.M."/>
            <person name="Lavrichenko K."/>
            <person name="Devanna P."/>
            <person name="Winkler S."/>
            <person name="Jermiin L.S."/>
            <person name="Skirmuntt E.C."/>
            <person name="Katzourakis A."/>
            <person name="Burkitt-Gray L."/>
            <person name="Ray D.A."/>
            <person name="Sullivan K.A.M."/>
            <person name="Roscito J.G."/>
            <person name="Kirilenko B.M."/>
            <person name="Davalos L.M."/>
            <person name="Corthals A.P."/>
            <person name="Power M.L."/>
            <person name="Jones G."/>
            <person name="Ransome R.D."/>
            <person name="Dechmann D.K.N."/>
            <person name="Locatelli A.G."/>
            <person name="Puechmaille S.J."/>
            <person name="Fedrigo O."/>
            <person name="Jarvis E.D."/>
            <person name="Hiller M."/>
            <person name="Vernes S.C."/>
            <person name="Myers E.W."/>
            <person name="Teeling E.C."/>
        </authorList>
    </citation>
    <scope>NUCLEOTIDE SEQUENCE [LARGE SCALE GENOMIC DNA]</scope>
    <source>
        <strain evidence="2">Bat1K_MPI-CBG_1</strain>
    </source>
</reference>
<evidence type="ECO:0000256" key="1">
    <source>
        <dbReference type="SAM" id="MobiDB-lite"/>
    </source>
</evidence>
<dbReference type="AlphaFoldDB" id="A0A833ZI01"/>
<gene>
    <name evidence="2" type="ORF">HJG60_006862</name>
</gene>
<dbReference type="SMART" id="SM00015">
    <property type="entry name" value="IQ"/>
    <property type="match status" value="1"/>
</dbReference>
<evidence type="ECO:0000313" key="3">
    <source>
        <dbReference type="Proteomes" id="UP000664940"/>
    </source>
</evidence>
<dbReference type="EMBL" id="JABVXQ010000008">
    <property type="protein sequence ID" value="KAF6094350.1"/>
    <property type="molecule type" value="Genomic_DNA"/>
</dbReference>
<comment type="caution">
    <text evidence="2">The sequence shown here is derived from an EMBL/GenBank/DDBJ whole genome shotgun (WGS) entry which is preliminary data.</text>
</comment>
<dbReference type="PANTHER" id="PTHR35978:SF1">
    <property type="entry name" value="IQ DOMAIN-CONTAINING PROTEIN M"/>
    <property type="match status" value="1"/>
</dbReference>
<dbReference type="Proteomes" id="UP000664940">
    <property type="component" value="Unassembled WGS sequence"/>
</dbReference>
<proteinExistence type="predicted"/>
<dbReference type="PROSITE" id="PS50096">
    <property type="entry name" value="IQ"/>
    <property type="match status" value="1"/>
</dbReference>
<feature type="region of interest" description="Disordered" evidence="1">
    <location>
        <begin position="95"/>
        <end position="127"/>
    </location>
</feature>